<keyword evidence="2" id="KW-1185">Reference proteome</keyword>
<name>A0A8X7UQC2_BRACI</name>
<comment type="caution">
    <text evidence="1">The sequence shown here is derived from an EMBL/GenBank/DDBJ whole genome shotgun (WGS) entry which is preliminary data.</text>
</comment>
<dbReference type="AlphaFoldDB" id="A0A8X7UQC2"/>
<evidence type="ECO:0000313" key="1">
    <source>
        <dbReference type="EMBL" id="KAG2285961.1"/>
    </source>
</evidence>
<reference evidence="1 2" key="1">
    <citation type="submission" date="2020-02" db="EMBL/GenBank/DDBJ databases">
        <authorList>
            <person name="Ma Q."/>
            <person name="Huang Y."/>
            <person name="Song X."/>
            <person name="Pei D."/>
        </authorList>
    </citation>
    <scope>NUCLEOTIDE SEQUENCE [LARGE SCALE GENOMIC DNA]</scope>
    <source>
        <strain evidence="1">Sxm20200214</strain>
        <tissue evidence="1">Leaf</tissue>
    </source>
</reference>
<dbReference type="EMBL" id="JAAMPC010000010">
    <property type="protein sequence ID" value="KAG2285961.1"/>
    <property type="molecule type" value="Genomic_DNA"/>
</dbReference>
<gene>
    <name evidence="1" type="ORF">Bca52824_045565</name>
</gene>
<organism evidence="1 2">
    <name type="scientific">Brassica carinata</name>
    <name type="common">Ethiopian mustard</name>
    <name type="synonym">Abyssinian cabbage</name>
    <dbReference type="NCBI Taxonomy" id="52824"/>
    <lineage>
        <taxon>Eukaryota</taxon>
        <taxon>Viridiplantae</taxon>
        <taxon>Streptophyta</taxon>
        <taxon>Embryophyta</taxon>
        <taxon>Tracheophyta</taxon>
        <taxon>Spermatophyta</taxon>
        <taxon>Magnoliopsida</taxon>
        <taxon>eudicotyledons</taxon>
        <taxon>Gunneridae</taxon>
        <taxon>Pentapetalae</taxon>
        <taxon>rosids</taxon>
        <taxon>malvids</taxon>
        <taxon>Brassicales</taxon>
        <taxon>Brassicaceae</taxon>
        <taxon>Brassiceae</taxon>
        <taxon>Brassica</taxon>
    </lineage>
</organism>
<accession>A0A8X7UQC2</accession>
<protein>
    <submittedName>
        <fullName evidence="1">Uncharacterized protein</fullName>
    </submittedName>
</protein>
<proteinExistence type="predicted"/>
<dbReference type="Proteomes" id="UP000886595">
    <property type="component" value="Unassembled WGS sequence"/>
</dbReference>
<sequence>MKKMMARRPREEYYILSFSYQRCRKKQRKEASSFKLRIIGCGRKCHTWFMKKATSRSSRIGLHVVPRMPSC</sequence>
<evidence type="ECO:0000313" key="2">
    <source>
        <dbReference type="Proteomes" id="UP000886595"/>
    </source>
</evidence>